<evidence type="ECO:0000313" key="3">
    <source>
        <dbReference type="Proteomes" id="UP001320898"/>
    </source>
</evidence>
<dbReference type="EMBL" id="JALIDZ010000011">
    <property type="protein sequence ID" value="MCT8974231.1"/>
    <property type="molecule type" value="Genomic_DNA"/>
</dbReference>
<dbReference type="InterPro" id="IPR029058">
    <property type="entry name" value="AB_hydrolase_fold"/>
</dbReference>
<dbReference type="SUPFAM" id="SSF53474">
    <property type="entry name" value="alpha/beta-Hydrolases"/>
    <property type="match status" value="1"/>
</dbReference>
<comment type="caution">
    <text evidence="2">The sequence shown here is derived from an EMBL/GenBank/DDBJ whole genome shotgun (WGS) entry which is preliminary data.</text>
</comment>
<dbReference type="AlphaFoldDB" id="A0AAW5R1Q5"/>
<dbReference type="PRINTS" id="PR00111">
    <property type="entry name" value="ABHYDROLASE"/>
</dbReference>
<dbReference type="Proteomes" id="UP001320898">
    <property type="component" value="Unassembled WGS sequence"/>
</dbReference>
<accession>A0AAW5R1Q5</accession>
<dbReference type="Gene3D" id="3.40.50.1820">
    <property type="entry name" value="alpha/beta hydrolase"/>
    <property type="match status" value="1"/>
</dbReference>
<dbReference type="GO" id="GO:0042952">
    <property type="term" value="P:beta-ketoadipate pathway"/>
    <property type="evidence" value="ECO:0007669"/>
    <property type="project" value="InterPro"/>
</dbReference>
<keyword evidence="3" id="KW-1185">Reference proteome</keyword>
<dbReference type="InterPro" id="IPR026968">
    <property type="entry name" value="PcaD/CatD"/>
</dbReference>
<dbReference type="EC" id="3.1.1.24" evidence="2"/>
<dbReference type="PANTHER" id="PTHR43433">
    <property type="entry name" value="HYDROLASE, ALPHA/BETA FOLD FAMILY PROTEIN"/>
    <property type="match status" value="1"/>
</dbReference>
<dbReference type="PANTHER" id="PTHR43433:SF5">
    <property type="entry name" value="AB HYDROLASE-1 DOMAIN-CONTAINING PROTEIN"/>
    <property type="match status" value="1"/>
</dbReference>
<protein>
    <submittedName>
        <fullName evidence="2">3-oxoadipate enol-lactonase</fullName>
        <ecNumber evidence="2">3.1.1.24</ecNumber>
    </submittedName>
</protein>
<proteinExistence type="predicted"/>
<organism evidence="2 3">
    <name type="scientific">Microbaculum marinisediminis</name>
    <dbReference type="NCBI Taxonomy" id="2931392"/>
    <lineage>
        <taxon>Bacteria</taxon>
        <taxon>Pseudomonadati</taxon>
        <taxon>Pseudomonadota</taxon>
        <taxon>Alphaproteobacteria</taxon>
        <taxon>Hyphomicrobiales</taxon>
        <taxon>Tepidamorphaceae</taxon>
        <taxon>Microbaculum</taxon>
    </lineage>
</organism>
<dbReference type="GO" id="GO:0047570">
    <property type="term" value="F:3-oxoadipate enol-lactonase activity"/>
    <property type="evidence" value="ECO:0007669"/>
    <property type="project" value="UniProtKB-EC"/>
</dbReference>
<name>A0AAW5R1Q5_9HYPH</name>
<reference evidence="2 3" key="1">
    <citation type="submission" date="2022-04" db="EMBL/GenBank/DDBJ databases">
        <authorList>
            <person name="Ye Y.-Q."/>
            <person name="Du Z.-J."/>
        </authorList>
    </citation>
    <scope>NUCLEOTIDE SEQUENCE [LARGE SCALE GENOMIC DNA]</scope>
    <source>
        <strain evidence="2 3">A6E488</strain>
    </source>
</reference>
<keyword evidence="2" id="KW-0378">Hydrolase</keyword>
<dbReference type="InterPro" id="IPR050471">
    <property type="entry name" value="AB_hydrolase"/>
</dbReference>
<dbReference type="InterPro" id="IPR000073">
    <property type="entry name" value="AB_hydrolase_1"/>
</dbReference>
<dbReference type="NCBIfam" id="TIGR02427">
    <property type="entry name" value="protocat_pcaD"/>
    <property type="match status" value="1"/>
</dbReference>
<dbReference type="Pfam" id="PF00561">
    <property type="entry name" value="Abhydrolase_1"/>
    <property type="match status" value="1"/>
</dbReference>
<evidence type="ECO:0000259" key="1">
    <source>
        <dbReference type="Pfam" id="PF00561"/>
    </source>
</evidence>
<gene>
    <name evidence="2" type="primary">pcaD</name>
    <name evidence="2" type="ORF">MUB46_20385</name>
</gene>
<evidence type="ECO:0000313" key="2">
    <source>
        <dbReference type="EMBL" id="MCT8974231.1"/>
    </source>
</evidence>
<sequence length="268" mass="28652">MDTVELNDVRLAYRLDGPSDAPVVVFCNSLSTTHRSWDLQVDALGDAFRILRFDTRGHGESSVPSGPYTTADMAADLKGLLDQLDISRPVHVVGLSLGGMVAMDFAARWPSRVASLVLCATAASMAGAEALWNRRIEATREGGTISFAAETLARWFTDDFATAQPDLYEQIRGQIAATPDDGYIAAVAAVRDVSLADAARTIEVPTFLIAADDDPATPAAGVEELGKSIPGARGFRVIGPARHLLNVEQPAAFNKALRNWLTTLPTSE</sequence>
<dbReference type="RefSeq" id="WP_261617818.1">
    <property type="nucleotide sequence ID" value="NZ_JALIDZ010000011.1"/>
</dbReference>
<feature type="domain" description="AB hydrolase-1" evidence="1">
    <location>
        <begin position="22"/>
        <end position="248"/>
    </location>
</feature>